<proteinExistence type="predicted"/>
<organism evidence="7 8">
    <name type="scientific">Henosepilachna vigintioctopunctata</name>
    <dbReference type="NCBI Taxonomy" id="420089"/>
    <lineage>
        <taxon>Eukaryota</taxon>
        <taxon>Metazoa</taxon>
        <taxon>Ecdysozoa</taxon>
        <taxon>Arthropoda</taxon>
        <taxon>Hexapoda</taxon>
        <taxon>Insecta</taxon>
        <taxon>Pterygota</taxon>
        <taxon>Neoptera</taxon>
        <taxon>Endopterygota</taxon>
        <taxon>Coleoptera</taxon>
        <taxon>Polyphaga</taxon>
        <taxon>Cucujiformia</taxon>
        <taxon>Coccinelloidea</taxon>
        <taxon>Coccinellidae</taxon>
        <taxon>Epilachninae</taxon>
        <taxon>Epilachnini</taxon>
        <taxon>Henosepilachna</taxon>
    </lineage>
</organism>
<comment type="caution">
    <text evidence="7">The sequence shown here is derived from an EMBL/GenBank/DDBJ whole genome shotgun (WGS) entry which is preliminary data.</text>
</comment>
<dbReference type="Gene3D" id="1.20.1250.20">
    <property type="entry name" value="MFS general substrate transporter like domains"/>
    <property type="match status" value="1"/>
</dbReference>
<gene>
    <name evidence="7" type="ORF">WA026_013452</name>
</gene>
<evidence type="ECO:0000256" key="3">
    <source>
        <dbReference type="ARBA" id="ARBA00022989"/>
    </source>
</evidence>
<feature type="transmembrane region" description="Helical" evidence="6">
    <location>
        <begin position="359"/>
        <end position="377"/>
    </location>
</feature>
<feature type="transmembrane region" description="Helical" evidence="6">
    <location>
        <begin position="198"/>
        <end position="220"/>
    </location>
</feature>
<feature type="region of interest" description="Disordered" evidence="5">
    <location>
        <begin position="479"/>
        <end position="505"/>
    </location>
</feature>
<evidence type="ECO:0000313" key="7">
    <source>
        <dbReference type="EMBL" id="KAK9891134.1"/>
    </source>
</evidence>
<evidence type="ECO:0000256" key="2">
    <source>
        <dbReference type="ARBA" id="ARBA00022692"/>
    </source>
</evidence>
<protein>
    <recommendedName>
        <fullName evidence="9">Proton-coupled folate transporter</fullName>
    </recommendedName>
</protein>
<evidence type="ECO:0000313" key="8">
    <source>
        <dbReference type="Proteomes" id="UP001431783"/>
    </source>
</evidence>
<dbReference type="PANTHER" id="PTHR23507:SF1">
    <property type="entry name" value="FI18259P1-RELATED"/>
    <property type="match status" value="1"/>
</dbReference>
<feature type="transmembrane region" description="Helical" evidence="6">
    <location>
        <begin position="421"/>
        <end position="440"/>
    </location>
</feature>
<evidence type="ECO:0008006" key="9">
    <source>
        <dbReference type="Google" id="ProtNLM"/>
    </source>
</evidence>
<dbReference type="PANTHER" id="PTHR23507">
    <property type="entry name" value="ZGC:174356"/>
    <property type="match status" value="1"/>
</dbReference>
<evidence type="ECO:0000256" key="5">
    <source>
        <dbReference type="SAM" id="MobiDB-lite"/>
    </source>
</evidence>
<feature type="transmembrane region" description="Helical" evidence="6">
    <location>
        <begin position="27"/>
        <end position="47"/>
    </location>
</feature>
<dbReference type="InterPro" id="IPR011701">
    <property type="entry name" value="MFS"/>
</dbReference>
<keyword evidence="3 6" id="KW-1133">Transmembrane helix</keyword>
<keyword evidence="4 6" id="KW-0472">Membrane</keyword>
<name>A0AAW1VG29_9CUCU</name>
<keyword evidence="8" id="KW-1185">Reference proteome</keyword>
<accession>A0AAW1VG29</accession>
<dbReference type="EMBL" id="JARQZJ010000127">
    <property type="protein sequence ID" value="KAK9891134.1"/>
    <property type="molecule type" value="Genomic_DNA"/>
</dbReference>
<dbReference type="AlphaFoldDB" id="A0AAW1VG29"/>
<dbReference type="SUPFAM" id="SSF103473">
    <property type="entry name" value="MFS general substrate transporter"/>
    <property type="match status" value="1"/>
</dbReference>
<reference evidence="7 8" key="1">
    <citation type="submission" date="2023-03" db="EMBL/GenBank/DDBJ databases">
        <title>Genome insight into feeding habits of ladybird beetles.</title>
        <authorList>
            <person name="Li H.-S."/>
            <person name="Huang Y.-H."/>
            <person name="Pang H."/>
        </authorList>
    </citation>
    <scope>NUCLEOTIDE SEQUENCE [LARGE SCALE GENOMIC DNA]</scope>
    <source>
        <strain evidence="7">SYSU_2023b</strain>
        <tissue evidence="7">Whole body</tissue>
    </source>
</reference>
<sequence length="505" mass="57337">MSMHNLSPDYIPSETTEKVSMLQKMKYLFKNVTVEPIVFFYIIATLMTTLTNQNLALEKTCRVNLHFNTSICDAITLRNNSGYERSQEAEVQAIVQKWEAYRSFIIGSVPVVLVVLFGAWSDRHKRRKPLIMLPLLGATLSNVLLLLCSIYFMELKMQYSWLADIIPNLFSGGFGLFILGIFSYVGGIGDAENKTTRIGLITITQTVAISIGTFLSGIVLHSMGFIGVYAAIATVTFVTSLYCLFVVKEQDILSPEEKNKEESFKEIISMKHIKSLFETCFRNDEGKRRQKMFFLMTLLTLTIGPTMGEMPIVYMSVRLRFGWNEVNFSFFSSFQFIVQLIGNTFTLVVLLKYLKLRDVTLGIIAMCSKITAVLIYAFAPTGFYFHVAAVTEIFFGANLIALRAMMAKIVEPHELGQSNSVFGICEGLTPVVFGPLYSMLYIRTLMFFPGAFYLMSGCISIIVMSLYIWLYKLIKKEEKRQPKDNEQIETEEELLEKTFPAEMKT</sequence>
<feature type="transmembrane region" description="Helical" evidence="6">
    <location>
        <begin position="100"/>
        <end position="120"/>
    </location>
</feature>
<evidence type="ECO:0000256" key="1">
    <source>
        <dbReference type="ARBA" id="ARBA00004141"/>
    </source>
</evidence>
<feature type="transmembrane region" description="Helical" evidence="6">
    <location>
        <begin position="165"/>
        <end position="186"/>
    </location>
</feature>
<dbReference type="GO" id="GO:0022857">
    <property type="term" value="F:transmembrane transporter activity"/>
    <property type="evidence" value="ECO:0007669"/>
    <property type="project" value="InterPro"/>
</dbReference>
<feature type="transmembrane region" description="Helical" evidence="6">
    <location>
        <begin position="292"/>
        <end position="314"/>
    </location>
</feature>
<comment type="subcellular location">
    <subcellularLocation>
        <location evidence="1">Membrane</location>
        <topology evidence="1">Multi-pass membrane protein</topology>
    </subcellularLocation>
</comment>
<feature type="transmembrane region" description="Helical" evidence="6">
    <location>
        <begin position="334"/>
        <end position="354"/>
    </location>
</feature>
<dbReference type="Pfam" id="PF07690">
    <property type="entry name" value="MFS_1"/>
    <property type="match status" value="1"/>
</dbReference>
<feature type="transmembrane region" description="Helical" evidence="6">
    <location>
        <begin position="226"/>
        <end position="247"/>
    </location>
</feature>
<keyword evidence="2 6" id="KW-0812">Transmembrane</keyword>
<feature type="transmembrane region" description="Helical" evidence="6">
    <location>
        <begin position="132"/>
        <end position="153"/>
    </location>
</feature>
<dbReference type="Proteomes" id="UP001431783">
    <property type="component" value="Unassembled WGS sequence"/>
</dbReference>
<feature type="transmembrane region" description="Helical" evidence="6">
    <location>
        <begin position="383"/>
        <end position="401"/>
    </location>
</feature>
<feature type="transmembrane region" description="Helical" evidence="6">
    <location>
        <begin position="446"/>
        <end position="470"/>
    </location>
</feature>
<dbReference type="GO" id="GO:0016020">
    <property type="term" value="C:membrane"/>
    <property type="evidence" value="ECO:0007669"/>
    <property type="project" value="UniProtKB-SubCell"/>
</dbReference>
<evidence type="ECO:0000256" key="6">
    <source>
        <dbReference type="SAM" id="Phobius"/>
    </source>
</evidence>
<evidence type="ECO:0000256" key="4">
    <source>
        <dbReference type="ARBA" id="ARBA00023136"/>
    </source>
</evidence>
<dbReference type="InterPro" id="IPR036259">
    <property type="entry name" value="MFS_trans_sf"/>
</dbReference>